<evidence type="ECO:0000256" key="8">
    <source>
        <dbReference type="ARBA" id="ARBA00031423"/>
    </source>
</evidence>
<evidence type="ECO:0000256" key="5">
    <source>
        <dbReference type="ARBA" id="ARBA00022676"/>
    </source>
</evidence>
<dbReference type="Proteomes" id="UP000653472">
    <property type="component" value="Unassembled WGS sequence"/>
</dbReference>
<dbReference type="NCBIfam" id="TIGR00217">
    <property type="entry name" value="malQ"/>
    <property type="match status" value="1"/>
</dbReference>
<dbReference type="Pfam" id="PF02446">
    <property type="entry name" value="Glyco_hydro_77"/>
    <property type="match status" value="1"/>
</dbReference>
<evidence type="ECO:0000256" key="7">
    <source>
        <dbReference type="ARBA" id="ARBA00023277"/>
    </source>
</evidence>
<sequence length="698" mass="75288">MSDDALRRLAERAGIASNWTDYRGVPRVVGVQTLRTVLDAMELPCGSDAQIADSEARLANEQQRDGIPPLLTAVHGQSLQIGGTAHGGGALTVTREDGGTQALQAEARDGGLRIAQVDLPPGYHRLHIGERESTLAVAPNQAFGVRDASGGRRVWGLAAQLYGLRRDGGGGLGDFTALRDLVEQVAARGGDALAISPVHALFAADPGHFSPYSPSSRLFLNILHADPALAIGSDTLRALIDELGVGDTLQRLESQAMVDWPAASRTRLALLRASHAQLAPRLADATDPLGASFARFVVDGGEALLDHARFEALHAEQVRDGRWSWLDWPAALRDPRAAAVAAFADAHADTVQFHLYAQWLAARGLAAVQTSARESGMAIGLIADLAVGTSNGGSHAWSRQREMLTGLSVGAPPDLLNALGQSWGLSTFSPRALRQHGYGAFIEMLRANLRHAGGLRVDHILGMRRMWLVPQGADPIEGAYLQFPLHDMLQLIALESHRHRAVIVGEDLGTVPDGFRDELYRLGIMGMRVLWFERDYGLFVEPSRWPTGAMATTTTHDLPTVAGWWQGRDIDWRARLKLYAPGMDEAQDRAERDEDRKRLWGAFQYAGVTDLPVPPAPEHADAAIDAAVRFVGKTPSPLAIVPIEDIAGLVEQPNVPGTVDEHPNWCRRLPADAATLLATPDARRRLDAIGQARQAAGD</sequence>
<keyword evidence="6 10" id="KW-0808">Transferase</keyword>
<dbReference type="AlphaFoldDB" id="A0A969WBL1"/>
<dbReference type="EC" id="2.4.1.25" evidence="3 10"/>
<evidence type="ECO:0000256" key="2">
    <source>
        <dbReference type="ARBA" id="ARBA00005684"/>
    </source>
</evidence>
<dbReference type="GO" id="GO:0004134">
    <property type="term" value="F:4-alpha-glucanotransferase activity"/>
    <property type="evidence" value="ECO:0007669"/>
    <property type="project" value="UniProtKB-EC"/>
</dbReference>
<dbReference type="EMBL" id="JAAVXB010000006">
    <property type="protein sequence ID" value="NKF23110.1"/>
    <property type="molecule type" value="Genomic_DNA"/>
</dbReference>
<keyword evidence="5 10" id="KW-0328">Glycosyltransferase</keyword>
<dbReference type="PANTHER" id="PTHR32438:SF5">
    <property type="entry name" value="4-ALPHA-GLUCANOTRANSFERASE DPE1, CHLOROPLASTIC_AMYLOPLASTIC"/>
    <property type="match status" value="1"/>
</dbReference>
<keyword evidence="7 10" id="KW-0119">Carbohydrate metabolism</keyword>
<dbReference type="SUPFAM" id="SSF51445">
    <property type="entry name" value="(Trans)glycosidases"/>
    <property type="match status" value="1"/>
</dbReference>
<evidence type="ECO:0000256" key="3">
    <source>
        <dbReference type="ARBA" id="ARBA00012560"/>
    </source>
</evidence>
<proteinExistence type="inferred from homology"/>
<dbReference type="GO" id="GO:0005975">
    <property type="term" value="P:carbohydrate metabolic process"/>
    <property type="evidence" value="ECO:0007669"/>
    <property type="project" value="InterPro"/>
</dbReference>
<comment type="catalytic activity">
    <reaction evidence="1 10">
        <text>Transfers a segment of a (1-&gt;4)-alpha-D-glucan to a new position in an acceptor, which may be glucose or a (1-&gt;4)-alpha-D-glucan.</text>
        <dbReference type="EC" id="2.4.1.25"/>
    </reaction>
</comment>
<dbReference type="InterPro" id="IPR017853">
    <property type="entry name" value="GH"/>
</dbReference>
<evidence type="ECO:0000313" key="12">
    <source>
        <dbReference type="Proteomes" id="UP000653472"/>
    </source>
</evidence>
<evidence type="ECO:0000256" key="1">
    <source>
        <dbReference type="ARBA" id="ARBA00000439"/>
    </source>
</evidence>
<evidence type="ECO:0000256" key="4">
    <source>
        <dbReference type="ARBA" id="ARBA00020295"/>
    </source>
</evidence>
<organism evidence="11 12">
    <name type="scientific">Solimonas marina</name>
    <dbReference type="NCBI Taxonomy" id="2714601"/>
    <lineage>
        <taxon>Bacteria</taxon>
        <taxon>Pseudomonadati</taxon>
        <taxon>Pseudomonadota</taxon>
        <taxon>Gammaproteobacteria</taxon>
        <taxon>Nevskiales</taxon>
        <taxon>Nevskiaceae</taxon>
        <taxon>Solimonas</taxon>
    </lineage>
</organism>
<accession>A0A969WBL1</accession>
<gene>
    <name evidence="11" type="primary">malQ</name>
    <name evidence="11" type="ORF">G7Y82_12355</name>
</gene>
<comment type="similarity">
    <text evidence="2 10">Belongs to the disproportionating enzyme family.</text>
</comment>
<evidence type="ECO:0000256" key="10">
    <source>
        <dbReference type="RuleBase" id="RU361207"/>
    </source>
</evidence>
<dbReference type="InterPro" id="IPR003385">
    <property type="entry name" value="Glyco_hydro_77"/>
</dbReference>
<dbReference type="PANTHER" id="PTHR32438">
    <property type="entry name" value="4-ALPHA-GLUCANOTRANSFERASE DPE1, CHLOROPLASTIC/AMYLOPLASTIC"/>
    <property type="match status" value="1"/>
</dbReference>
<comment type="caution">
    <text evidence="11">The sequence shown here is derived from an EMBL/GenBank/DDBJ whole genome shotgun (WGS) entry which is preliminary data.</text>
</comment>
<protein>
    <recommendedName>
        <fullName evidence="4 10">4-alpha-glucanotransferase</fullName>
        <ecNumber evidence="3 10">2.4.1.25</ecNumber>
    </recommendedName>
    <alternativeName>
        <fullName evidence="8 10">Amylomaltase</fullName>
    </alternativeName>
    <alternativeName>
        <fullName evidence="9 10">Disproportionating enzyme</fullName>
    </alternativeName>
</protein>
<name>A0A969WBL1_9GAMM</name>
<reference evidence="11" key="1">
    <citation type="submission" date="2020-03" db="EMBL/GenBank/DDBJ databases">
        <title>Solimonas marina sp. nov., isolated from deep seawater of the Pacific Ocean.</title>
        <authorList>
            <person name="Liu X."/>
            <person name="Lai Q."/>
            <person name="Sun F."/>
            <person name="Gai Y."/>
            <person name="Li G."/>
            <person name="Shao Z."/>
        </authorList>
    </citation>
    <scope>NUCLEOTIDE SEQUENCE</scope>
    <source>
        <strain evidence="11">C16B3</strain>
    </source>
</reference>
<evidence type="ECO:0000256" key="6">
    <source>
        <dbReference type="ARBA" id="ARBA00022679"/>
    </source>
</evidence>
<dbReference type="Gene3D" id="3.20.20.80">
    <property type="entry name" value="Glycosidases"/>
    <property type="match status" value="1"/>
</dbReference>
<evidence type="ECO:0000256" key="9">
    <source>
        <dbReference type="ARBA" id="ARBA00031501"/>
    </source>
</evidence>
<evidence type="ECO:0000313" key="11">
    <source>
        <dbReference type="EMBL" id="NKF23110.1"/>
    </source>
</evidence>
<dbReference type="RefSeq" id="WP_168148432.1">
    <property type="nucleotide sequence ID" value="NZ_JAAVXB010000006.1"/>
</dbReference>
<keyword evidence="12" id="KW-1185">Reference proteome</keyword>